<dbReference type="HAMAP" id="MF_00902">
    <property type="entry name" value="TatC"/>
    <property type="match status" value="1"/>
</dbReference>
<comment type="caution">
    <text evidence="9">The sequence shown here is derived from an EMBL/GenBank/DDBJ whole genome shotgun (WGS) entry which is preliminary data.</text>
</comment>
<accession>A0ABT0R2J6</accession>
<comment type="subunit">
    <text evidence="7">The Tat system comprises two distinct complexes: a TatABC complex, containing multiple copies of TatA, TatB and TatC subunits, and a separate TatA complex, containing only TatA subunits. Substrates initially bind to the TatABC complex, which probably triggers association of the separate TatA complex to form the active translocon.</text>
</comment>
<dbReference type="PANTHER" id="PTHR30371:SF0">
    <property type="entry name" value="SEC-INDEPENDENT PROTEIN TRANSLOCASE PROTEIN TATC, CHLOROPLASTIC-RELATED"/>
    <property type="match status" value="1"/>
</dbReference>
<proteinExistence type="inferred from homology"/>
<keyword evidence="4 7" id="KW-1133">Transmembrane helix</keyword>
<comment type="subcellular location">
    <subcellularLocation>
        <location evidence="7">Cell membrane</location>
        <topology evidence="7">Multi-pass membrane protein</topology>
    </subcellularLocation>
    <subcellularLocation>
        <location evidence="1">Membrane</location>
        <topology evidence="1">Multi-pass membrane protein</topology>
    </subcellularLocation>
</comment>
<evidence type="ECO:0000256" key="6">
    <source>
        <dbReference type="ARBA" id="ARBA00023136"/>
    </source>
</evidence>
<evidence type="ECO:0000313" key="10">
    <source>
        <dbReference type="Proteomes" id="UP001203761"/>
    </source>
</evidence>
<organism evidence="9 10">
    <name type="scientific">Brachybacterium equifaecis</name>
    <dbReference type="NCBI Taxonomy" id="2910770"/>
    <lineage>
        <taxon>Bacteria</taxon>
        <taxon>Bacillati</taxon>
        <taxon>Actinomycetota</taxon>
        <taxon>Actinomycetes</taxon>
        <taxon>Micrococcales</taxon>
        <taxon>Dermabacteraceae</taxon>
        <taxon>Brachybacterium</taxon>
    </lineage>
</organism>
<evidence type="ECO:0000256" key="4">
    <source>
        <dbReference type="ARBA" id="ARBA00022989"/>
    </source>
</evidence>
<evidence type="ECO:0000256" key="2">
    <source>
        <dbReference type="ARBA" id="ARBA00022692"/>
    </source>
</evidence>
<evidence type="ECO:0000256" key="8">
    <source>
        <dbReference type="SAM" id="MobiDB-lite"/>
    </source>
</evidence>
<keyword evidence="5 7" id="KW-0811">Translocation</keyword>
<evidence type="ECO:0000256" key="5">
    <source>
        <dbReference type="ARBA" id="ARBA00023010"/>
    </source>
</evidence>
<dbReference type="Pfam" id="PF00902">
    <property type="entry name" value="TatC"/>
    <property type="match status" value="1"/>
</dbReference>
<gene>
    <name evidence="7 9" type="primary">tatC</name>
    <name evidence="9" type="ORF">Bequi_12160</name>
</gene>
<feature type="transmembrane region" description="Helical" evidence="7">
    <location>
        <begin position="242"/>
        <end position="262"/>
    </location>
</feature>
<comment type="function">
    <text evidence="7">Part of the twin-arginine translocation (Tat) system that transports large folded proteins containing a characteristic twin-arginine motif in their signal peptide across membranes. Together with TatB, TatC is part of a receptor directly interacting with Tat signal peptides.</text>
</comment>
<feature type="transmembrane region" description="Helical" evidence="7">
    <location>
        <begin position="180"/>
        <end position="206"/>
    </location>
</feature>
<feature type="transmembrane region" description="Helical" evidence="7">
    <location>
        <begin position="218"/>
        <end position="236"/>
    </location>
</feature>
<dbReference type="RefSeq" id="WP_249738201.1">
    <property type="nucleotide sequence ID" value="NZ_JAKNCJ010000008.1"/>
</dbReference>
<evidence type="ECO:0000256" key="1">
    <source>
        <dbReference type="ARBA" id="ARBA00004141"/>
    </source>
</evidence>
<dbReference type="PANTHER" id="PTHR30371">
    <property type="entry name" value="SEC-INDEPENDENT PROTEIN TRANSLOCASE PROTEIN TATC"/>
    <property type="match status" value="1"/>
</dbReference>
<feature type="transmembrane region" description="Helical" evidence="7">
    <location>
        <begin position="134"/>
        <end position="160"/>
    </location>
</feature>
<reference evidence="9" key="1">
    <citation type="submission" date="2022-02" db="EMBL/GenBank/DDBJ databases">
        <authorList>
            <person name="Lee M."/>
            <person name="Kim S.-J."/>
            <person name="Jung M.-Y."/>
        </authorList>
    </citation>
    <scope>NUCLEOTIDE SEQUENCE</scope>
    <source>
        <strain evidence="9">JHP9</strain>
    </source>
</reference>
<evidence type="ECO:0000256" key="3">
    <source>
        <dbReference type="ARBA" id="ARBA00022927"/>
    </source>
</evidence>
<feature type="region of interest" description="Disordered" evidence="8">
    <location>
        <begin position="272"/>
        <end position="302"/>
    </location>
</feature>
<sequence>MAHDKAAQKAAPAKAVRTRRSRAQKDPEGRMSLGNHMRELRNRLFWCAGAVVITGIAGWFLFPWVFSQISEPFSAYAAQTGKQVQLNYGSLGDTLNIRLQVSAYIGLILAMPMFLYQAWMFIMPGLHRNERRYALGFFGTAIPLFAVGCTAGFIMMRMAIPIFMELVPDGASNIVNFKDYLRLVIKAMLAFGLAFIMPVVLVVLNFMGILSGRAMLKAWRWVVFLCFAFTAVMVPTPEPTTMIVMTIPMIALYFIAVGIAFWHDRRAAKNADTDIPDDQASSIDDEPEPIAPPSRSVEGDLR</sequence>
<dbReference type="NCBIfam" id="TIGR00945">
    <property type="entry name" value="tatC"/>
    <property type="match status" value="1"/>
</dbReference>
<dbReference type="Proteomes" id="UP001203761">
    <property type="component" value="Unassembled WGS sequence"/>
</dbReference>
<dbReference type="PRINTS" id="PR01840">
    <property type="entry name" value="TATCFAMILY"/>
</dbReference>
<comment type="similarity">
    <text evidence="7">Belongs to the TatC family.</text>
</comment>
<name>A0ABT0R2J6_9MICO</name>
<dbReference type="EMBL" id="JAKNCJ010000008">
    <property type="protein sequence ID" value="MCL6424121.1"/>
    <property type="molecule type" value="Genomic_DNA"/>
</dbReference>
<protein>
    <recommendedName>
        <fullName evidence="7">Sec-independent protein translocase protein TatC</fullName>
    </recommendedName>
</protein>
<feature type="region of interest" description="Disordered" evidence="8">
    <location>
        <begin position="1"/>
        <end position="32"/>
    </location>
</feature>
<evidence type="ECO:0000313" key="9">
    <source>
        <dbReference type="EMBL" id="MCL6424121.1"/>
    </source>
</evidence>
<evidence type="ECO:0000256" key="7">
    <source>
        <dbReference type="HAMAP-Rule" id="MF_00902"/>
    </source>
</evidence>
<feature type="transmembrane region" description="Helical" evidence="7">
    <location>
        <begin position="44"/>
        <end position="66"/>
    </location>
</feature>
<keyword evidence="7" id="KW-0813">Transport</keyword>
<feature type="transmembrane region" description="Helical" evidence="7">
    <location>
        <begin position="101"/>
        <end position="122"/>
    </location>
</feature>
<keyword evidence="2 7" id="KW-0812">Transmembrane</keyword>
<dbReference type="InterPro" id="IPR002033">
    <property type="entry name" value="TatC"/>
</dbReference>
<keyword evidence="3 7" id="KW-0653">Protein transport</keyword>
<keyword evidence="7" id="KW-1003">Cell membrane</keyword>
<keyword evidence="10" id="KW-1185">Reference proteome</keyword>
<keyword evidence="6 7" id="KW-0472">Membrane</keyword>